<evidence type="ECO:0000313" key="7">
    <source>
        <dbReference type="EMBL" id="SUI91248.1"/>
    </source>
</evidence>
<feature type="transmembrane region" description="Helical" evidence="5">
    <location>
        <begin position="335"/>
        <end position="355"/>
    </location>
</feature>
<feature type="domain" description="Major facilitator superfamily (MFS) profile" evidence="6">
    <location>
        <begin position="17"/>
        <end position="468"/>
    </location>
</feature>
<evidence type="ECO:0000256" key="4">
    <source>
        <dbReference type="ARBA" id="ARBA00023136"/>
    </source>
</evidence>
<evidence type="ECO:0000256" key="1">
    <source>
        <dbReference type="ARBA" id="ARBA00004141"/>
    </source>
</evidence>
<dbReference type="Gene3D" id="1.20.1720.10">
    <property type="entry name" value="Multidrug resistance protein D"/>
    <property type="match status" value="1"/>
</dbReference>
<feature type="transmembrane region" description="Helical" evidence="5">
    <location>
        <begin position="21"/>
        <end position="46"/>
    </location>
</feature>
<feature type="transmembrane region" description="Helical" evidence="5">
    <location>
        <begin position="142"/>
        <end position="165"/>
    </location>
</feature>
<evidence type="ECO:0000259" key="6">
    <source>
        <dbReference type="PROSITE" id="PS50850"/>
    </source>
</evidence>
<dbReference type="SUPFAM" id="SSF103473">
    <property type="entry name" value="MFS general substrate transporter"/>
    <property type="match status" value="1"/>
</dbReference>
<name>A0A380B0V8_9GAMM</name>
<dbReference type="PRINTS" id="PR01036">
    <property type="entry name" value="TCRTETB"/>
</dbReference>
<feature type="transmembrane region" description="Helical" evidence="5">
    <location>
        <begin position="404"/>
        <end position="424"/>
    </location>
</feature>
<dbReference type="InterPro" id="IPR036259">
    <property type="entry name" value="MFS_trans_sf"/>
</dbReference>
<keyword evidence="4 5" id="KW-0472">Membrane</keyword>
<protein>
    <submittedName>
        <fullName evidence="7">Spectinomycin tetracycline efflux pump</fullName>
    </submittedName>
</protein>
<dbReference type="PANTHER" id="PTHR42718:SF48">
    <property type="entry name" value="CONSERVED TWO-DOMAIN MEMBRANE PROTEIN-RELATED"/>
    <property type="match status" value="1"/>
</dbReference>
<proteinExistence type="predicted"/>
<feature type="transmembrane region" description="Helical" evidence="5">
    <location>
        <begin position="209"/>
        <end position="227"/>
    </location>
</feature>
<dbReference type="Pfam" id="PF07690">
    <property type="entry name" value="MFS_1"/>
    <property type="match status" value="1"/>
</dbReference>
<feature type="transmembrane region" description="Helical" evidence="5">
    <location>
        <begin position="361"/>
        <end position="378"/>
    </location>
</feature>
<feature type="transmembrane region" description="Helical" evidence="5">
    <location>
        <begin position="233"/>
        <end position="252"/>
    </location>
</feature>
<reference evidence="7 8" key="1">
    <citation type="submission" date="2018-06" db="EMBL/GenBank/DDBJ databases">
        <authorList>
            <consortium name="Pathogen Informatics"/>
            <person name="Doyle S."/>
        </authorList>
    </citation>
    <scope>NUCLEOTIDE SEQUENCE [LARGE SCALE GENOMIC DNA]</scope>
    <source>
        <strain evidence="7 8">NCTC11544</strain>
    </source>
</reference>
<sequence length="478" mass="49490">MKPITQHTAPSPHIGGILASLSLSMLVSSLGASIANIGLPSLALAFNTSFQAVQWVMIVYLLTITTSIIAVGRLGDRIGRRRLLLLGIGLFSVASALCAMAPDIWLLLSARIAQGLGAAVMMAMTMALVGETLGKENTGRAMGLLGSMSAIGTALGPSLGGALIFGFGWRAVFLVTFPLGLLALLLAYRYLPHGRPQPQSESGRFDLPGTLLLGVTLACYALSMTLGHGDFGAINLLLLLCAGLGIGLFVRLENTTASPLIQPALFRQPGLSSGLMMSALVMTVMMTSLVVGPFYLTRGLGLTVGQAGLAMSAGPLVAALFGVPAGRLVDRLGAARTTAVGLAIMVVGAGVMSMMSIRQGVFGYVAPLCLITLGYSLFQVANNTALMKHAAPEQRGVISGMINLSRNLGLITGASAMGALFMLAANADDINLATAEAISNGMRVTYLTAGVLVAIALVMTIRSRAAIKRDADYSRSPR</sequence>
<dbReference type="Gene3D" id="1.20.1250.20">
    <property type="entry name" value="MFS general substrate transporter like domains"/>
    <property type="match status" value="1"/>
</dbReference>
<keyword evidence="3 5" id="KW-1133">Transmembrane helix</keyword>
<feature type="transmembrane region" description="Helical" evidence="5">
    <location>
        <begin position="302"/>
        <end position="323"/>
    </location>
</feature>
<feature type="transmembrane region" description="Helical" evidence="5">
    <location>
        <begin position="273"/>
        <end position="296"/>
    </location>
</feature>
<dbReference type="PANTHER" id="PTHR42718">
    <property type="entry name" value="MAJOR FACILITATOR SUPERFAMILY MULTIDRUG TRANSPORTER MFSC"/>
    <property type="match status" value="1"/>
</dbReference>
<dbReference type="PROSITE" id="PS50850">
    <property type="entry name" value="MFS"/>
    <property type="match status" value="1"/>
</dbReference>
<accession>A0A380B0V8</accession>
<dbReference type="InterPro" id="IPR011701">
    <property type="entry name" value="MFS"/>
</dbReference>
<organism evidence="7 8">
    <name type="scientific">Serratia quinivorans</name>
    <dbReference type="NCBI Taxonomy" id="137545"/>
    <lineage>
        <taxon>Bacteria</taxon>
        <taxon>Pseudomonadati</taxon>
        <taxon>Pseudomonadota</taxon>
        <taxon>Gammaproteobacteria</taxon>
        <taxon>Enterobacterales</taxon>
        <taxon>Yersiniaceae</taxon>
        <taxon>Serratia</taxon>
    </lineage>
</organism>
<dbReference type="AlphaFoldDB" id="A0A380B0V8"/>
<feature type="transmembrane region" description="Helical" evidence="5">
    <location>
        <begin position="112"/>
        <end position="130"/>
    </location>
</feature>
<dbReference type="RefSeq" id="WP_115184700.1">
    <property type="nucleotide sequence ID" value="NZ_CAMKUF010000001.1"/>
</dbReference>
<evidence type="ECO:0000313" key="8">
    <source>
        <dbReference type="Proteomes" id="UP000255529"/>
    </source>
</evidence>
<dbReference type="CDD" id="cd17321">
    <property type="entry name" value="MFS_MMR_MDR_like"/>
    <property type="match status" value="1"/>
</dbReference>
<dbReference type="Proteomes" id="UP000255529">
    <property type="component" value="Unassembled WGS sequence"/>
</dbReference>
<evidence type="ECO:0000256" key="2">
    <source>
        <dbReference type="ARBA" id="ARBA00022692"/>
    </source>
</evidence>
<feature type="transmembrane region" description="Helical" evidence="5">
    <location>
        <begin position="171"/>
        <end position="188"/>
    </location>
</feature>
<evidence type="ECO:0000256" key="3">
    <source>
        <dbReference type="ARBA" id="ARBA00022989"/>
    </source>
</evidence>
<evidence type="ECO:0000256" key="5">
    <source>
        <dbReference type="SAM" id="Phobius"/>
    </source>
</evidence>
<keyword evidence="2 5" id="KW-0812">Transmembrane</keyword>
<gene>
    <name evidence="7" type="primary">stp_5</name>
    <name evidence="7" type="ORF">NCTC11544_05398</name>
</gene>
<dbReference type="GO" id="GO:0022857">
    <property type="term" value="F:transmembrane transporter activity"/>
    <property type="evidence" value="ECO:0007669"/>
    <property type="project" value="InterPro"/>
</dbReference>
<dbReference type="GO" id="GO:0016020">
    <property type="term" value="C:membrane"/>
    <property type="evidence" value="ECO:0007669"/>
    <property type="project" value="UniProtKB-SubCell"/>
</dbReference>
<feature type="transmembrane region" description="Helical" evidence="5">
    <location>
        <begin position="52"/>
        <end position="71"/>
    </location>
</feature>
<dbReference type="InterPro" id="IPR020846">
    <property type="entry name" value="MFS_dom"/>
</dbReference>
<feature type="transmembrane region" description="Helical" evidence="5">
    <location>
        <begin position="444"/>
        <end position="461"/>
    </location>
</feature>
<comment type="subcellular location">
    <subcellularLocation>
        <location evidence="1">Membrane</location>
        <topology evidence="1">Multi-pass membrane protein</topology>
    </subcellularLocation>
</comment>
<dbReference type="EMBL" id="UGYN01000002">
    <property type="protein sequence ID" value="SUI91248.1"/>
    <property type="molecule type" value="Genomic_DNA"/>
</dbReference>
<feature type="transmembrane region" description="Helical" evidence="5">
    <location>
        <begin position="83"/>
        <end position="106"/>
    </location>
</feature>